<feature type="non-terminal residue" evidence="2">
    <location>
        <position position="1"/>
    </location>
</feature>
<feature type="domain" description="Pyruvate ferredoxin oxidoreductase beta subunit C-terminal" evidence="1">
    <location>
        <begin position="38"/>
        <end position="56"/>
    </location>
</feature>
<dbReference type="InterPro" id="IPR029061">
    <property type="entry name" value="THDP-binding"/>
</dbReference>
<comment type="caution">
    <text evidence="2">The sequence shown here is derived from an EMBL/GenBank/DDBJ whole genome shotgun (WGS) entry which is preliminary data.</text>
</comment>
<evidence type="ECO:0000259" key="1">
    <source>
        <dbReference type="Pfam" id="PF12367"/>
    </source>
</evidence>
<evidence type="ECO:0000313" key="2">
    <source>
        <dbReference type="EMBL" id="GAI11113.1"/>
    </source>
</evidence>
<sequence length="64" mass="7424">DAGFVSRSWSGDIDHLSWLIREAVQHKGFSLVDILQPCVTFNKKNTYRWYKERGLKEDETTPPG</sequence>
<dbReference type="InterPro" id="IPR051457">
    <property type="entry name" value="2-oxoacid:Fd_oxidoreductase"/>
</dbReference>
<dbReference type="SUPFAM" id="SSF52518">
    <property type="entry name" value="Thiamin diphosphate-binding fold (THDP-binding)"/>
    <property type="match status" value="1"/>
</dbReference>
<gene>
    <name evidence="2" type="ORF">S06H3_23834</name>
</gene>
<dbReference type="Pfam" id="PF12367">
    <property type="entry name" value="PFO_beta_C"/>
    <property type="match status" value="1"/>
</dbReference>
<organism evidence="2">
    <name type="scientific">marine sediment metagenome</name>
    <dbReference type="NCBI Taxonomy" id="412755"/>
    <lineage>
        <taxon>unclassified sequences</taxon>
        <taxon>metagenomes</taxon>
        <taxon>ecological metagenomes</taxon>
    </lineage>
</organism>
<dbReference type="PANTHER" id="PTHR48084:SF4">
    <property type="entry name" value="2-OXOGLUTARATE OXIDOREDUCTASE SUBUNIT KORB"/>
    <property type="match status" value="1"/>
</dbReference>
<dbReference type="InterPro" id="IPR032686">
    <property type="entry name" value="PFO_beta_C"/>
</dbReference>
<dbReference type="Gene3D" id="3.40.50.970">
    <property type="match status" value="1"/>
</dbReference>
<dbReference type="AlphaFoldDB" id="X1KWN0"/>
<dbReference type="EMBL" id="BARV01013060">
    <property type="protein sequence ID" value="GAI11113.1"/>
    <property type="molecule type" value="Genomic_DNA"/>
</dbReference>
<protein>
    <recommendedName>
        <fullName evidence="1">Pyruvate ferredoxin oxidoreductase beta subunit C-terminal domain-containing protein</fullName>
    </recommendedName>
</protein>
<proteinExistence type="predicted"/>
<name>X1KWN0_9ZZZZ</name>
<accession>X1KWN0</accession>
<dbReference type="PANTHER" id="PTHR48084">
    <property type="entry name" value="2-OXOGLUTARATE OXIDOREDUCTASE SUBUNIT KORB-RELATED"/>
    <property type="match status" value="1"/>
</dbReference>
<reference evidence="2" key="1">
    <citation type="journal article" date="2014" name="Front. Microbiol.">
        <title>High frequency of phylogenetically diverse reductive dehalogenase-homologous genes in deep subseafloor sedimentary metagenomes.</title>
        <authorList>
            <person name="Kawai M."/>
            <person name="Futagami T."/>
            <person name="Toyoda A."/>
            <person name="Takaki Y."/>
            <person name="Nishi S."/>
            <person name="Hori S."/>
            <person name="Arai W."/>
            <person name="Tsubouchi T."/>
            <person name="Morono Y."/>
            <person name="Uchiyama I."/>
            <person name="Ito T."/>
            <person name="Fujiyama A."/>
            <person name="Inagaki F."/>
            <person name="Takami H."/>
        </authorList>
    </citation>
    <scope>NUCLEOTIDE SEQUENCE</scope>
    <source>
        <strain evidence="2">Expedition CK06-06</strain>
    </source>
</reference>